<name>L9ZBS4_9EURY</name>
<evidence type="ECO:0000313" key="2">
    <source>
        <dbReference type="EMBL" id="ELY83859.1"/>
    </source>
</evidence>
<evidence type="ECO:0000313" key="3">
    <source>
        <dbReference type="Proteomes" id="UP000011592"/>
    </source>
</evidence>
<accession>L9ZBS4</accession>
<feature type="region of interest" description="Disordered" evidence="1">
    <location>
        <begin position="1"/>
        <end position="80"/>
    </location>
</feature>
<dbReference type="Proteomes" id="UP000011592">
    <property type="component" value="Unassembled WGS sequence"/>
</dbReference>
<dbReference type="EMBL" id="AOIJ01000030">
    <property type="protein sequence ID" value="ELY83859.1"/>
    <property type="molecule type" value="Genomic_DNA"/>
</dbReference>
<feature type="compositionally biased region" description="Polar residues" evidence="1">
    <location>
        <begin position="53"/>
        <end position="66"/>
    </location>
</feature>
<sequence length="80" mass="8762">MWVSKPTPNRRALSPGRATPDRTRHRPRDAAEDGTDDEFGGRIDEHSSRLEIRNSSATTSRRSVPTASKIAMASAVRTSA</sequence>
<organism evidence="2 3">
    <name type="scientific">Natrinema gari JCM 14663</name>
    <dbReference type="NCBI Taxonomy" id="1230459"/>
    <lineage>
        <taxon>Archaea</taxon>
        <taxon>Methanobacteriati</taxon>
        <taxon>Methanobacteriota</taxon>
        <taxon>Stenosarchaea group</taxon>
        <taxon>Halobacteria</taxon>
        <taxon>Halobacteriales</taxon>
        <taxon>Natrialbaceae</taxon>
        <taxon>Natrinema</taxon>
    </lineage>
</organism>
<dbReference type="AlphaFoldDB" id="L9ZBS4"/>
<reference evidence="2 3" key="1">
    <citation type="journal article" date="2014" name="PLoS Genet.">
        <title>Phylogenetically driven sequencing of extremely halophilic archaea reveals strategies for static and dynamic osmo-response.</title>
        <authorList>
            <person name="Becker E.A."/>
            <person name="Seitzer P.M."/>
            <person name="Tritt A."/>
            <person name="Larsen D."/>
            <person name="Krusor M."/>
            <person name="Yao A.I."/>
            <person name="Wu D."/>
            <person name="Madern D."/>
            <person name="Eisen J.A."/>
            <person name="Darling A.E."/>
            <person name="Facciotti M.T."/>
        </authorList>
    </citation>
    <scope>NUCLEOTIDE SEQUENCE [LARGE SCALE GENOMIC DNA]</scope>
    <source>
        <strain evidence="2 3">JCM 14663</strain>
    </source>
</reference>
<gene>
    <name evidence="2" type="ORF">C486_01479</name>
</gene>
<feature type="compositionally biased region" description="Basic and acidic residues" evidence="1">
    <location>
        <begin position="39"/>
        <end position="52"/>
    </location>
</feature>
<evidence type="ECO:0000256" key="1">
    <source>
        <dbReference type="SAM" id="MobiDB-lite"/>
    </source>
</evidence>
<keyword evidence="3" id="KW-1185">Reference proteome</keyword>
<proteinExistence type="predicted"/>
<protein>
    <submittedName>
        <fullName evidence="2">Uncharacterized protein</fullName>
    </submittedName>
</protein>
<comment type="caution">
    <text evidence="2">The sequence shown here is derived from an EMBL/GenBank/DDBJ whole genome shotgun (WGS) entry which is preliminary data.</text>
</comment>